<feature type="chain" id="PRO_5017207473" description="Lipoprotein" evidence="1">
    <location>
        <begin position="19"/>
        <end position="163"/>
    </location>
</feature>
<comment type="caution">
    <text evidence="2">The sequence shown here is derived from an EMBL/GenBank/DDBJ whole genome shotgun (WGS) entry which is preliminary data.</text>
</comment>
<dbReference type="OrthoDB" id="8685017at2"/>
<organism evidence="2 3">
    <name type="scientific">Psittacicella hinzii</name>
    <dbReference type="NCBI Taxonomy" id="2028575"/>
    <lineage>
        <taxon>Bacteria</taxon>
        <taxon>Pseudomonadati</taxon>
        <taxon>Pseudomonadota</taxon>
        <taxon>Gammaproteobacteria</taxon>
        <taxon>Pasteurellales</taxon>
        <taxon>Psittacicellaceae</taxon>
        <taxon>Psittacicella</taxon>
    </lineage>
</organism>
<evidence type="ECO:0008006" key="4">
    <source>
        <dbReference type="Google" id="ProtNLM"/>
    </source>
</evidence>
<accession>A0A3A1YRB1</accession>
<keyword evidence="1" id="KW-0732">Signal</keyword>
<keyword evidence="3" id="KW-1185">Reference proteome</keyword>
<proteinExistence type="predicted"/>
<feature type="signal peptide" evidence="1">
    <location>
        <begin position="1"/>
        <end position="18"/>
    </location>
</feature>
<dbReference type="EMBL" id="NRJG01000028">
    <property type="protein sequence ID" value="RIY39708.1"/>
    <property type="molecule type" value="Genomic_DNA"/>
</dbReference>
<evidence type="ECO:0000256" key="1">
    <source>
        <dbReference type="SAM" id="SignalP"/>
    </source>
</evidence>
<evidence type="ECO:0000313" key="2">
    <source>
        <dbReference type="EMBL" id="RIY39708.1"/>
    </source>
</evidence>
<reference evidence="2 3" key="1">
    <citation type="submission" date="2017-08" db="EMBL/GenBank/DDBJ databases">
        <title>Reclassification of Bisgaard taxon 37 and 44.</title>
        <authorList>
            <person name="Christensen H."/>
        </authorList>
    </citation>
    <scope>NUCLEOTIDE SEQUENCE [LARGE SCALE GENOMIC DNA]</scope>
    <source>
        <strain evidence="2 3">111</strain>
    </source>
</reference>
<dbReference type="PROSITE" id="PS51257">
    <property type="entry name" value="PROKAR_LIPOPROTEIN"/>
    <property type="match status" value="1"/>
</dbReference>
<evidence type="ECO:0000313" key="3">
    <source>
        <dbReference type="Proteomes" id="UP000265916"/>
    </source>
</evidence>
<protein>
    <recommendedName>
        <fullName evidence="4">Lipoprotein</fullName>
    </recommendedName>
</protein>
<dbReference type="RefSeq" id="WP_119530282.1">
    <property type="nucleotide sequence ID" value="NZ_JBHSSP010000037.1"/>
</dbReference>
<sequence>MHKKFKMLFLLGITCALAACSSFPEIKQFPTTNEQAKHMYKVQQQEPKQQTSLLVIQSGADQWRWILTDPLGAPLARMLLTPQGWKADGFAPPNEQAKYLFAAITTYLDPSLSLLNYSEIKDDQGWKNYFVDNRLVWKIQVKQNQAQIILFDNSQWLVTYLPQ</sequence>
<dbReference type="AlphaFoldDB" id="A0A3A1YRB1"/>
<dbReference type="Proteomes" id="UP000265916">
    <property type="component" value="Unassembled WGS sequence"/>
</dbReference>
<gene>
    <name evidence="2" type="ORF">CKF58_01810</name>
</gene>
<name>A0A3A1YRB1_9GAMM</name>